<dbReference type="InterPro" id="IPR023795">
    <property type="entry name" value="Serpin_CS"/>
</dbReference>
<comment type="similarity">
    <text evidence="1">Belongs to the serpin family.</text>
</comment>
<organism evidence="3 4">
    <name type="scientific">Aciduliprofundum boonei (strain DSM 19572 / T469)</name>
    <dbReference type="NCBI Taxonomy" id="439481"/>
    <lineage>
        <taxon>Archaea</taxon>
        <taxon>Methanobacteriati</taxon>
        <taxon>Thermoplasmatota</taxon>
        <taxon>DHVE2 group</taxon>
        <taxon>Candidatus Aciduliprofundum</taxon>
    </lineage>
</organism>
<dbReference type="PANTHER" id="PTHR11461">
    <property type="entry name" value="SERINE PROTEASE INHIBITOR, SERPIN"/>
    <property type="match status" value="1"/>
</dbReference>
<gene>
    <name evidence="3" type="ordered locus">Aboo_1296</name>
</gene>
<sequence length="427" mass="48828">MKIGKLSAVLTLIIIAVIIGAFVFQVLIAPKENYISTPNINLQPQNLNLSWNDRGVNEENLRNVALASGNFGLALFSQIFNVSNNTVISPLSIWLALAMLYEGARGNTAEEMRNVMYLPRNRTILEENIHWFLENFENHTENYTLSIANALWAQEGLDINKDYVQILQDYYNAYFQYLNFRNAEKARNIINSWVENYTNGKIKNLLPQGSITPETIAVLTNAIYFRAIWRYIFREWEISSGSFYTSKGKVTVDMMHMYQNLRYTEDKDAQILELPYRNCSLSMLIVLPKHGALNINIDKIIAWRQSLKYVDANLSLPKFELHANYKLKKPLERMGLKSVFTSSADLTGIFPYRGIYAEDVYHKTYISVNENGTEAAAATAIPQSSAASPFPMKRVDFNANHPFFFTIQDRETGAIFFMGWVANPIVE</sequence>
<dbReference type="SMART" id="SM00093">
    <property type="entry name" value="SERPIN"/>
    <property type="match status" value="1"/>
</dbReference>
<evidence type="ECO:0000256" key="1">
    <source>
        <dbReference type="RuleBase" id="RU000411"/>
    </source>
</evidence>
<dbReference type="PANTHER" id="PTHR11461:SF211">
    <property type="entry name" value="GH10112P-RELATED"/>
    <property type="match status" value="1"/>
</dbReference>
<dbReference type="Proteomes" id="UP000001400">
    <property type="component" value="Chromosome"/>
</dbReference>
<dbReference type="eggNOG" id="arCOG04933">
    <property type="taxonomic scope" value="Archaea"/>
</dbReference>
<dbReference type="RefSeq" id="WP_008083973.1">
    <property type="nucleotide sequence ID" value="NC_013926.1"/>
</dbReference>
<name>B5ICM5_ACIB4</name>
<dbReference type="GO" id="GO:0005615">
    <property type="term" value="C:extracellular space"/>
    <property type="evidence" value="ECO:0007669"/>
    <property type="project" value="InterPro"/>
</dbReference>
<dbReference type="EMBL" id="CP001941">
    <property type="protein sequence ID" value="ADD09104.1"/>
    <property type="molecule type" value="Genomic_DNA"/>
</dbReference>
<dbReference type="STRING" id="439481.Aboo_1296"/>
<dbReference type="InterPro" id="IPR042178">
    <property type="entry name" value="Serpin_sf_1"/>
</dbReference>
<proteinExistence type="inferred from homology"/>
<dbReference type="PROSITE" id="PS00284">
    <property type="entry name" value="SERPIN"/>
    <property type="match status" value="1"/>
</dbReference>
<dbReference type="InterPro" id="IPR023796">
    <property type="entry name" value="Serpin_dom"/>
</dbReference>
<dbReference type="OrthoDB" id="371710at2157"/>
<protein>
    <submittedName>
        <fullName evidence="3">Proteinase inhibitor I4 serpin</fullName>
    </submittedName>
</protein>
<keyword evidence="4" id="KW-1185">Reference proteome</keyword>
<dbReference type="AlphaFoldDB" id="B5ICM5"/>
<dbReference type="KEGG" id="abi:Aboo_1296"/>
<dbReference type="Gene3D" id="2.30.39.10">
    <property type="entry name" value="Alpha-1-antitrypsin, domain 1"/>
    <property type="match status" value="1"/>
</dbReference>
<dbReference type="Pfam" id="PF00079">
    <property type="entry name" value="Serpin"/>
    <property type="match status" value="1"/>
</dbReference>
<dbReference type="SUPFAM" id="SSF56574">
    <property type="entry name" value="Serpins"/>
    <property type="match status" value="1"/>
</dbReference>
<reference evidence="3" key="1">
    <citation type="submission" date="2010-02" db="EMBL/GenBank/DDBJ databases">
        <title>Complete sequence of Aciduliprofundum boonei T469.</title>
        <authorList>
            <consortium name="US DOE Joint Genome Institute"/>
            <person name="Lucas S."/>
            <person name="Copeland A."/>
            <person name="Lapidus A."/>
            <person name="Cheng J.-F."/>
            <person name="Bruce D."/>
            <person name="Goodwin L."/>
            <person name="Pitluck S."/>
            <person name="Saunders E."/>
            <person name="Detter J.C."/>
            <person name="Han C."/>
            <person name="Tapia R."/>
            <person name="Land M."/>
            <person name="Hauser L."/>
            <person name="Kyrpides N."/>
            <person name="Mikhailova N."/>
            <person name="Flores G."/>
            <person name="Reysenbach A.-L."/>
            <person name="Woyke T."/>
        </authorList>
    </citation>
    <scope>NUCLEOTIDE SEQUENCE</scope>
    <source>
        <strain evidence="3">T469</strain>
    </source>
</reference>
<dbReference type="InterPro" id="IPR042185">
    <property type="entry name" value="Serpin_sf_2"/>
</dbReference>
<dbReference type="GeneID" id="8828258"/>
<dbReference type="CDD" id="cd19590">
    <property type="entry name" value="serpin_thermopin-like"/>
    <property type="match status" value="1"/>
</dbReference>
<dbReference type="Gene3D" id="3.30.497.10">
    <property type="entry name" value="Antithrombin, subunit I, domain 2"/>
    <property type="match status" value="1"/>
</dbReference>
<evidence type="ECO:0000259" key="2">
    <source>
        <dbReference type="SMART" id="SM00093"/>
    </source>
</evidence>
<feature type="domain" description="Serpin" evidence="2">
    <location>
        <begin position="73"/>
        <end position="424"/>
    </location>
</feature>
<dbReference type="InterPro" id="IPR000215">
    <property type="entry name" value="Serpin_fam"/>
</dbReference>
<accession>B5ICM5</accession>
<dbReference type="GO" id="GO:0004867">
    <property type="term" value="F:serine-type endopeptidase inhibitor activity"/>
    <property type="evidence" value="ECO:0007669"/>
    <property type="project" value="InterPro"/>
</dbReference>
<evidence type="ECO:0000313" key="3">
    <source>
        <dbReference type="EMBL" id="ADD09104.1"/>
    </source>
</evidence>
<dbReference type="InterPro" id="IPR036186">
    <property type="entry name" value="Serpin_sf"/>
</dbReference>
<dbReference type="HOGENOM" id="CLU_023330_0_2_2"/>
<evidence type="ECO:0000313" key="4">
    <source>
        <dbReference type="Proteomes" id="UP000001400"/>
    </source>
</evidence>